<evidence type="ECO:0000256" key="1">
    <source>
        <dbReference type="ARBA" id="ARBA00004906"/>
    </source>
</evidence>
<keyword evidence="3" id="KW-0479">Metal-binding</keyword>
<dbReference type="GO" id="GO:0043130">
    <property type="term" value="F:ubiquitin binding"/>
    <property type="evidence" value="ECO:0007669"/>
    <property type="project" value="TreeGrafter"/>
</dbReference>
<keyword evidence="13" id="KW-1185">Reference proteome</keyword>
<organism evidence="12 13">
    <name type="scientific">Clunio marinus</name>
    <dbReference type="NCBI Taxonomy" id="568069"/>
    <lineage>
        <taxon>Eukaryota</taxon>
        <taxon>Metazoa</taxon>
        <taxon>Ecdysozoa</taxon>
        <taxon>Arthropoda</taxon>
        <taxon>Hexapoda</taxon>
        <taxon>Insecta</taxon>
        <taxon>Pterygota</taxon>
        <taxon>Neoptera</taxon>
        <taxon>Endopterygota</taxon>
        <taxon>Diptera</taxon>
        <taxon>Nematocera</taxon>
        <taxon>Chironomoidea</taxon>
        <taxon>Chironomidae</taxon>
        <taxon>Clunio</taxon>
    </lineage>
</organism>
<dbReference type="AlphaFoldDB" id="A0A1J1IVZ7"/>
<dbReference type="FunFam" id="3.30.40.10:FF:000137">
    <property type="entry name" value="RanBP-type and C3HC4-type zinc finger-containing protein 1"/>
    <property type="match status" value="1"/>
</dbReference>
<dbReference type="PROSITE" id="PS50089">
    <property type="entry name" value="ZF_RING_2"/>
    <property type="match status" value="2"/>
</dbReference>
<dbReference type="Gene3D" id="3.30.40.10">
    <property type="entry name" value="Zinc/RING finger domain, C3HC4 (zinc finger)"/>
    <property type="match status" value="2"/>
</dbReference>
<evidence type="ECO:0000256" key="2">
    <source>
        <dbReference type="ARBA" id="ARBA00022679"/>
    </source>
</evidence>
<dbReference type="EMBL" id="CVRI01000063">
    <property type="protein sequence ID" value="CRL04381.1"/>
    <property type="molecule type" value="Genomic_DNA"/>
</dbReference>
<evidence type="ECO:0000259" key="10">
    <source>
        <dbReference type="PROSITE" id="PS50089"/>
    </source>
</evidence>
<evidence type="ECO:0000256" key="8">
    <source>
        <dbReference type="PROSITE-ProRule" id="PRU00175"/>
    </source>
</evidence>
<keyword evidence="2" id="KW-0808">Transferase</keyword>
<proteinExistence type="predicted"/>
<evidence type="ECO:0000313" key="12">
    <source>
        <dbReference type="EMBL" id="CRL04381.1"/>
    </source>
</evidence>
<dbReference type="InterPro" id="IPR017907">
    <property type="entry name" value="Znf_RING_CS"/>
</dbReference>
<dbReference type="InterPro" id="IPR001841">
    <property type="entry name" value="Znf_RING"/>
</dbReference>
<dbReference type="PROSITE" id="PS00518">
    <property type="entry name" value="ZF_RING_1"/>
    <property type="match status" value="2"/>
</dbReference>
<gene>
    <name evidence="12" type="ORF">CLUMA_CG017472</name>
</gene>
<feature type="region of interest" description="Disordered" evidence="9">
    <location>
        <begin position="105"/>
        <end position="131"/>
    </location>
</feature>
<accession>A0A1J1IVZ7</accession>
<dbReference type="Gene3D" id="1.20.120.1750">
    <property type="match status" value="1"/>
</dbReference>
<keyword evidence="5 8" id="KW-0863">Zinc-finger</keyword>
<dbReference type="Proteomes" id="UP000183832">
    <property type="component" value="Unassembled WGS sequence"/>
</dbReference>
<reference evidence="12 13" key="1">
    <citation type="submission" date="2015-04" db="EMBL/GenBank/DDBJ databases">
        <authorList>
            <person name="Syromyatnikov M.Y."/>
            <person name="Popov V.N."/>
        </authorList>
    </citation>
    <scope>NUCLEOTIDE SEQUENCE [LARGE SCALE GENOMIC DNA]</scope>
</reference>
<dbReference type="SMART" id="SM00184">
    <property type="entry name" value="RING"/>
    <property type="match status" value="2"/>
</dbReference>
<dbReference type="SUPFAM" id="SSF57850">
    <property type="entry name" value="RING/U-box"/>
    <property type="match status" value="4"/>
</dbReference>
<feature type="domain" description="RING-type" evidence="10">
    <location>
        <begin position="337"/>
        <end position="381"/>
    </location>
</feature>
<name>A0A1J1IVZ7_9DIPT</name>
<comment type="pathway">
    <text evidence="1">Protein modification; protein ubiquitination.</text>
</comment>
<protein>
    <submittedName>
        <fullName evidence="12">CLUMA_CG017472, isoform A</fullName>
    </submittedName>
</protein>
<evidence type="ECO:0000256" key="4">
    <source>
        <dbReference type="ARBA" id="ARBA00022737"/>
    </source>
</evidence>
<dbReference type="PANTHER" id="PTHR22770">
    <property type="entry name" value="UBIQUITIN CONJUGATING ENZYME 7 INTERACTING PROTEIN-RELATED"/>
    <property type="match status" value="1"/>
</dbReference>
<evidence type="ECO:0000256" key="6">
    <source>
        <dbReference type="ARBA" id="ARBA00022786"/>
    </source>
</evidence>
<feature type="region of interest" description="Disordered" evidence="9">
    <location>
        <begin position="17"/>
        <end position="43"/>
    </location>
</feature>
<evidence type="ECO:0000259" key="11">
    <source>
        <dbReference type="PROSITE" id="PS51873"/>
    </source>
</evidence>
<dbReference type="PANTHER" id="PTHR22770:SF13">
    <property type="entry name" value="RING-TYPE DOMAIN-CONTAINING PROTEIN"/>
    <property type="match status" value="1"/>
</dbReference>
<keyword evidence="4" id="KW-0677">Repeat</keyword>
<dbReference type="GO" id="GO:0004842">
    <property type="term" value="F:ubiquitin-protein transferase activity"/>
    <property type="evidence" value="ECO:0007669"/>
    <property type="project" value="TreeGrafter"/>
</dbReference>
<evidence type="ECO:0000313" key="13">
    <source>
        <dbReference type="Proteomes" id="UP000183832"/>
    </source>
</evidence>
<evidence type="ECO:0000256" key="7">
    <source>
        <dbReference type="ARBA" id="ARBA00022833"/>
    </source>
</evidence>
<evidence type="ECO:0000256" key="3">
    <source>
        <dbReference type="ARBA" id="ARBA00022723"/>
    </source>
</evidence>
<evidence type="ECO:0000256" key="5">
    <source>
        <dbReference type="ARBA" id="ARBA00022771"/>
    </source>
</evidence>
<dbReference type="InterPro" id="IPR013083">
    <property type="entry name" value="Znf_RING/FYVE/PHD"/>
</dbReference>
<sequence>MEEKTIVVIDLTEDDLEVSNETTSKTSDKAESSAASANNINSNVPKPKKAFEICFDASNNENVVIKEVETHEETNKIVVPPPKVSKTLVLNGLTIEIMDNKTTIDVNKRPGKTEPSETKENANNPSKKTKKLITFNGPGRNLRKPKLPSCVATPNGCNIEVTKMEEKIKNPNEPFVMYFDYNPRRVDAISERMSQEHPQQIYATRLEKLRTEIKVHEVKIDKNQEALKNCFYIASTSGPKIIEPIFVDNFIKIVKDDTKQTKGPINEEGAAGLWALNDQPGCSKDSQPTKSNPPPVTEEDWKVFKKFMDPLPTPKSYKELLILNGRSLLPNKEDFVCSLCEDYVFKDQGVLLKGCLHEFCKMCLIYEIEHNHDLMGDVKCPFKSNNNCESKLEDEEIKALLGELYKDFSAKVMRNLQDEYNKTEREEAAAKDPIVPLLMNEETLKYFENYEAFECGICMDNIDIGYGVMLKNCLHKFCKECITGSIVNSDEYQVKCSEIECKAFLQDCEIRSLVTPEDYEKHLEKSLKVFESTSQNVYHCKTPDCRGFIEVDRHLRGFPCPVCMRVNCISCKTIHQGKNCQQYQDEIDPNGRQQRENNATEDYMRNLVAVGDAMWCPKCGIGVMKVSGCDFVTCTSCKLGICWVKKKPRQPFMNSDGRIIDGCHCREKGDRQRCHPKCNFCH</sequence>
<feature type="domain" description="RING-type" evidence="10">
    <location>
        <begin position="455"/>
        <end position="496"/>
    </location>
</feature>
<evidence type="ECO:0000256" key="9">
    <source>
        <dbReference type="SAM" id="MobiDB-lite"/>
    </source>
</evidence>
<dbReference type="GO" id="GO:0008270">
    <property type="term" value="F:zinc ion binding"/>
    <property type="evidence" value="ECO:0007669"/>
    <property type="project" value="UniProtKB-KW"/>
</dbReference>
<feature type="domain" description="RING-type" evidence="11">
    <location>
        <begin position="451"/>
        <end position="678"/>
    </location>
</feature>
<dbReference type="OrthoDB" id="261960at2759"/>
<dbReference type="STRING" id="568069.A0A1J1IVZ7"/>
<keyword evidence="7" id="KW-0862">Zinc</keyword>
<dbReference type="PROSITE" id="PS51873">
    <property type="entry name" value="TRIAD"/>
    <property type="match status" value="1"/>
</dbReference>
<dbReference type="InterPro" id="IPR051628">
    <property type="entry name" value="LUBAC_E3_Ligases"/>
</dbReference>
<feature type="compositionally biased region" description="Basic and acidic residues" evidence="9">
    <location>
        <begin position="106"/>
        <end position="120"/>
    </location>
</feature>
<dbReference type="GO" id="GO:0071797">
    <property type="term" value="C:LUBAC complex"/>
    <property type="evidence" value="ECO:0007669"/>
    <property type="project" value="TreeGrafter"/>
</dbReference>
<feature type="compositionally biased region" description="Low complexity" evidence="9">
    <location>
        <begin position="32"/>
        <end position="43"/>
    </location>
</feature>
<dbReference type="GO" id="GO:0097039">
    <property type="term" value="P:protein linear polyubiquitination"/>
    <property type="evidence" value="ECO:0007669"/>
    <property type="project" value="TreeGrafter"/>
</dbReference>
<dbReference type="GO" id="GO:0043161">
    <property type="term" value="P:proteasome-mediated ubiquitin-dependent protein catabolic process"/>
    <property type="evidence" value="ECO:0007669"/>
    <property type="project" value="TreeGrafter"/>
</dbReference>
<dbReference type="InterPro" id="IPR044066">
    <property type="entry name" value="TRIAD_supradom"/>
</dbReference>
<keyword evidence="6" id="KW-0833">Ubl conjugation pathway</keyword>